<comment type="caution">
    <text evidence="2">The sequence shown here is derived from an EMBL/GenBank/DDBJ whole genome shotgun (WGS) entry which is preliminary data.</text>
</comment>
<dbReference type="AlphaFoldDB" id="A0A2U3EC22"/>
<protein>
    <recommendedName>
        <fullName evidence="1">DUF7730 domain-containing protein</fullName>
    </recommendedName>
</protein>
<feature type="domain" description="DUF7730" evidence="1">
    <location>
        <begin position="17"/>
        <end position="94"/>
    </location>
</feature>
<evidence type="ECO:0000313" key="2">
    <source>
        <dbReference type="EMBL" id="PWI72020.1"/>
    </source>
</evidence>
<evidence type="ECO:0000313" key="3">
    <source>
        <dbReference type="Proteomes" id="UP000245956"/>
    </source>
</evidence>
<sequence>MSMLERLTSADRVSDGQAAAGFFRLPSEVRTCIYNYVFEENVLHLWRNWVAGQVYCQANWCIDNLDCREGYSHSLCQSLLEQTGLLGLPLSCRKLVRLPCDPLLVPSVTQAKIYVQADLMLKWAARTPAVHIDVMTSLRTTLTRPDEGDAEYSNVWELVSKLPNLRKLMVKIIGCETYDGWTSQIQEQVAGPIKAVQQPGLESFDLVFLVEGTWFPDDCYLRLQYNGLQWDTFLMDQSRCPAFQGIHPRCRMVGMKSFLHNHPIADDMPTEKELVRWICYFSCSRAYGFPDPDDYDWDEVGESAQHGFPDWESRVQEGRRQMSALVKDYDEGKGREKWDRTSINRVADLIDDNIQRPNRYKWKYPERPSWIKQATDEVR</sequence>
<dbReference type="InterPro" id="IPR056632">
    <property type="entry name" value="DUF7730"/>
</dbReference>
<proteinExistence type="predicted"/>
<dbReference type="Pfam" id="PF24864">
    <property type="entry name" value="DUF7730"/>
    <property type="match status" value="1"/>
</dbReference>
<accession>A0A2U3EC22</accession>
<gene>
    <name evidence="2" type="ORF">PCL_10643</name>
</gene>
<dbReference type="PANTHER" id="PTHR38790">
    <property type="entry name" value="2EXR DOMAIN-CONTAINING PROTEIN-RELATED"/>
    <property type="match status" value="1"/>
</dbReference>
<organism evidence="2 3">
    <name type="scientific">Purpureocillium lilacinum</name>
    <name type="common">Paecilomyces lilacinus</name>
    <dbReference type="NCBI Taxonomy" id="33203"/>
    <lineage>
        <taxon>Eukaryota</taxon>
        <taxon>Fungi</taxon>
        <taxon>Dikarya</taxon>
        <taxon>Ascomycota</taxon>
        <taxon>Pezizomycotina</taxon>
        <taxon>Sordariomycetes</taxon>
        <taxon>Hypocreomycetidae</taxon>
        <taxon>Hypocreales</taxon>
        <taxon>Ophiocordycipitaceae</taxon>
        <taxon>Purpureocillium</taxon>
    </lineage>
</organism>
<dbReference type="Proteomes" id="UP000245956">
    <property type="component" value="Unassembled WGS sequence"/>
</dbReference>
<name>A0A2U3EC22_PURLI</name>
<reference evidence="2 3" key="1">
    <citation type="journal article" date="2016" name="Front. Microbiol.">
        <title>Genome and transcriptome sequences reveal the specific parasitism of the nematophagous Purpureocillium lilacinum 36-1.</title>
        <authorList>
            <person name="Xie J."/>
            <person name="Li S."/>
            <person name="Mo C."/>
            <person name="Xiao X."/>
            <person name="Peng D."/>
            <person name="Wang G."/>
            <person name="Xiao Y."/>
        </authorList>
    </citation>
    <scope>NUCLEOTIDE SEQUENCE [LARGE SCALE GENOMIC DNA]</scope>
    <source>
        <strain evidence="2 3">36-1</strain>
    </source>
</reference>
<evidence type="ECO:0000259" key="1">
    <source>
        <dbReference type="Pfam" id="PF24864"/>
    </source>
</evidence>
<dbReference type="EMBL" id="LCWV01000006">
    <property type="protein sequence ID" value="PWI72020.1"/>
    <property type="molecule type" value="Genomic_DNA"/>
</dbReference>